<protein>
    <recommendedName>
        <fullName evidence="1">Endonuclease/exonuclease/phosphatase domain-containing protein</fullName>
    </recommendedName>
</protein>
<name>A0AAW2NAT9_SESRA</name>
<gene>
    <name evidence="2" type="ORF">Sradi_4530100</name>
</gene>
<organism evidence="2">
    <name type="scientific">Sesamum radiatum</name>
    <name type="common">Black benniseed</name>
    <dbReference type="NCBI Taxonomy" id="300843"/>
    <lineage>
        <taxon>Eukaryota</taxon>
        <taxon>Viridiplantae</taxon>
        <taxon>Streptophyta</taxon>
        <taxon>Embryophyta</taxon>
        <taxon>Tracheophyta</taxon>
        <taxon>Spermatophyta</taxon>
        <taxon>Magnoliopsida</taxon>
        <taxon>eudicotyledons</taxon>
        <taxon>Gunneridae</taxon>
        <taxon>Pentapetalae</taxon>
        <taxon>asterids</taxon>
        <taxon>lamiids</taxon>
        <taxon>Lamiales</taxon>
        <taxon>Pedaliaceae</taxon>
        <taxon>Sesamum</taxon>
    </lineage>
</organism>
<reference evidence="2" key="1">
    <citation type="submission" date="2020-06" db="EMBL/GenBank/DDBJ databases">
        <authorList>
            <person name="Li T."/>
            <person name="Hu X."/>
            <person name="Zhang T."/>
            <person name="Song X."/>
            <person name="Zhang H."/>
            <person name="Dai N."/>
            <person name="Sheng W."/>
            <person name="Hou X."/>
            <person name="Wei L."/>
        </authorList>
    </citation>
    <scope>NUCLEOTIDE SEQUENCE</scope>
    <source>
        <strain evidence="2">G02</strain>
        <tissue evidence="2">Leaf</tissue>
    </source>
</reference>
<dbReference type="PANTHER" id="PTHR35218:SF9">
    <property type="entry name" value="ENDONUCLEASE_EXONUCLEASE_PHOSPHATASE DOMAIN-CONTAINING PROTEIN"/>
    <property type="match status" value="1"/>
</dbReference>
<dbReference type="EMBL" id="JACGWJ010000020">
    <property type="protein sequence ID" value="KAL0340133.1"/>
    <property type="molecule type" value="Genomic_DNA"/>
</dbReference>
<dbReference type="SUPFAM" id="SSF56219">
    <property type="entry name" value="DNase I-like"/>
    <property type="match status" value="1"/>
</dbReference>
<reference evidence="2" key="2">
    <citation type="journal article" date="2024" name="Plant">
        <title>Genomic evolution and insights into agronomic trait innovations of Sesamum species.</title>
        <authorList>
            <person name="Miao H."/>
            <person name="Wang L."/>
            <person name="Qu L."/>
            <person name="Liu H."/>
            <person name="Sun Y."/>
            <person name="Le M."/>
            <person name="Wang Q."/>
            <person name="Wei S."/>
            <person name="Zheng Y."/>
            <person name="Lin W."/>
            <person name="Duan Y."/>
            <person name="Cao H."/>
            <person name="Xiong S."/>
            <person name="Wang X."/>
            <person name="Wei L."/>
            <person name="Li C."/>
            <person name="Ma Q."/>
            <person name="Ju M."/>
            <person name="Zhao R."/>
            <person name="Li G."/>
            <person name="Mu C."/>
            <person name="Tian Q."/>
            <person name="Mei H."/>
            <person name="Zhang T."/>
            <person name="Gao T."/>
            <person name="Zhang H."/>
        </authorList>
    </citation>
    <scope>NUCLEOTIDE SEQUENCE</scope>
    <source>
        <strain evidence="2">G02</strain>
    </source>
</reference>
<dbReference type="InterPro" id="IPR036691">
    <property type="entry name" value="Endo/exonu/phosph_ase_sf"/>
</dbReference>
<dbReference type="InterPro" id="IPR005135">
    <property type="entry name" value="Endo/exonuclease/phosphatase"/>
</dbReference>
<comment type="caution">
    <text evidence="2">The sequence shown here is derived from an EMBL/GenBank/DDBJ whole genome shotgun (WGS) entry which is preliminary data.</text>
</comment>
<evidence type="ECO:0000259" key="1">
    <source>
        <dbReference type="Pfam" id="PF03372"/>
    </source>
</evidence>
<dbReference type="GO" id="GO:0003824">
    <property type="term" value="F:catalytic activity"/>
    <property type="evidence" value="ECO:0007669"/>
    <property type="project" value="InterPro"/>
</dbReference>
<proteinExistence type="predicted"/>
<dbReference type="Gene3D" id="3.60.10.10">
    <property type="entry name" value="Endonuclease/exonuclease/phosphatase"/>
    <property type="match status" value="1"/>
</dbReference>
<dbReference type="PANTHER" id="PTHR35218">
    <property type="entry name" value="RNASE H DOMAIN-CONTAINING PROTEIN"/>
    <property type="match status" value="1"/>
</dbReference>
<feature type="domain" description="Endonuclease/exonuclease/phosphatase" evidence="1">
    <location>
        <begin position="5"/>
        <end position="222"/>
    </location>
</feature>
<accession>A0AAW2NAT9</accession>
<evidence type="ECO:0000313" key="2">
    <source>
        <dbReference type="EMBL" id="KAL0340133.1"/>
    </source>
</evidence>
<dbReference type="AlphaFoldDB" id="A0AAW2NAT9"/>
<dbReference type="Pfam" id="PF03372">
    <property type="entry name" value="Exo_endo_phos"/>
    <property type="match status" value="1"/>
</dbReference>
<sequence length="300" mass="34140">MSLLVWNCQGLRGPWTIRTLGDLIRANNPSLVFLAETKCASRQVEVLKRKFELNGVCVPSVGKSGGLAVFWDKSVSVQLQNYSQNHIDLSVQIEEGQPYWRFTGIYGEPESSKRISTWHLLHRLHTQSQRAWICAGDYNEILDNSEKLGGPLRPNWQMRNFRKALADCELHDIGCTGIRCGVIGTHILTVSERLDRACANLGWSHLFPDALVTHIPVACSDHKALVIQLRDRPEQAQQWSRPWRFEAAWLQSDQCERIVENSWNRGGGGSRSMDIAEKLTICQDSLRGWSSRFSEERKVE</sequence>